<evidence type="ECO:0008006" key="3">
    <source>
        <dbReference type="Google" id="ProtNLM"/>
    </source>
</evidence>
<evidence type="ECO:0000313" key="2">
    <source>
        <dbReference type="Proteomes" id="UP000297385"/>
    </source>
</evidence>
<protein>
    <recommendedName>
        <fullName evidence="3">Nuclear transport factor 2 family protein</fullName>
    </recommendedName>
</protein>
<dbReference type="GeneID" id="97304876"/>
<comment type="caution">
    <text evidence="1">The sequence shown here is derived from an EMBL/GenBank/DDBJ whole genome shotgun (WGS) entry which is preliminary data.</text>
</comment>
<gene>
    <name evidence="1" type="ORF">E2553_24215</name>
</gene>
<dbReference type="AlphaFoldDB" id="A0A4Y8MRH5"/>
<dbReference type="EMBL" id="SNVI01000002">
    <property type="protein sequence ID" value="TFE39903.1"/>
    <property type="molecule type" value="Genomic_DNA"/>
</dbReference>
<name>A0A4Y8MRH5_9BURK</name>
<dbReference type="Proteomes" id="UP000297385">
    <property type="component" value="Unassembled WGS sequence"/>
</dbReference>
<dbReference type="RefSeq" id="WP_134461150.1">
    <property type="nucleotide sequence ID" value="NZ_JBHMFL010000158.1"/>
</dbReference>
<accession>A0A4Y8MRH5</accession>
<sequence length="139" mass="15699">MTDANALFIPPQDGIDETAMTLAALACIDGFTACFNARDLGGMDAHLHFPHVILSGEELVIWERPGQLPAGFFDDLTRATGWHHTAYQEQDVVLVSPRKVHLRVVYSRNRADGSIITQHRNVWIVTWQDGRWGIKQRSY</sequence>
<evidence type="ECO:0000313" key="1">
    <source>
        <dbReference type="EMBL" id="TFE39903.1"/>
    </source>
</evidence>
<proteinExistence type="predicted"/>
<reference evidence="1 2" key="1">
    <citation type="submission" date="2019-03" db="EMBL/GenBank/DDBJ databases">
        <title>Complete Genome Sequence of Paraburkholderia dipogonis ICMP 19430T, a Nitrogen-fixing Symbiont of the South African Invasive Legume Dipogon lignosus in New Zealand.</title>
        <authorList>
            <person name="De Meyer S.E."/>
        </authorList>
    </citation>
    <scope>NUCLEOTIDE SEQUENCE [LARGE SCALE GENOMIC DNA]</scope>
    <source>
        <strain evidence="1 2">ICMP 19430</strain>
    </source>
</reference>
<organism evidence="1 2">
    <name type="scientific">Paraburkholderia dipogonis</name>
    <dbReference type="NCBI Taxonomy" id="1211383"/>
    <lineage>
        <taxon>Bacteria</taxon>
        <taxon>Pseudomonadati</taxon>
        <taxon>Pseudomonadota</taxon>
        <taxon>Betaproteobacteria</taxon>
        <taxon>Burkholderiales</taxon>
        <taxon>Burkholderiaceae</taxon>
        <taxon>Paraburkholderia</taxon>
    </lineage>
</organism>